<dbReference type="RefSeq" id="WP_186929297.1">
    <property type="nucleotide sequence ID" value="NZ_JACOOJ010000009.1"/>
</dbReference>
<keyword evidence="2" id="KW-0238">DNA-binding</keyword>
<dbReference type="InterPro" id="IPR011990">
    <property type="entry name" value="TPR-like_helical_dom_sf"/>
</dbReference>
<evidence type="ECO:0000256" key="4">
    <source>
        <dbReference type="SAM" id="MobiDB-lite"/>
    </source>
</evidence>
<dbReference type="InterPro" id="IPR009057">
    <property type="entry name" value="Homeodomain-like_sf"/>
</dbReference>
<feature type="domain" description="HTH araC/xylS-type" evidence="7">
    <location>
        <begin position="499"/>
        <end position="599"/>
    </location>
</feature>
<evidence type="ECO:0000256" key="2">
    <source>
        <dbReference type="ARBA" id="ARBA00023125"/>
    </source>
</evidence>
<name>A0ABR7DMA9_9BACT</name>
<dbReference type="Gene3D" id="1.25.40.10">
    <property type="entry name" value="Tetratricopeptide repeat domain"/>
    <property type="match status" value="1"/>
</dbReference>
<reference evidence="8 9" key="1">
    <citation type="submission" date="2020-08" db="EMBL/GenBank/DDBJ databases">
        <title>Genome public.</title>
        <authorList>
            <person name="Liu C."/>
            <person name="Sun Q."/>
        </authorList>
    </citation>
    <scope>NUCLEOTIDE SEQUENCE [LARGE SCALE GENOMIC DNA]</scope>
    <source>
        <strain evidence="8 9">NSJ-79</strain>
    </source>
</reference>
<dbReference type="SUPFAM" id="SSF48452">
    <property type="entry name" value="TPR-like"/>
    <property type="match status" value="1"/>
</dbReference>
<keyword evidence="6" id="KW-0732">Signal</keyword>
<evidence type="ECO:0000256" key="6">
    <source>
        <dbReference type="SAM" id="SignalP"/>
    </source>
</evidence>
<evidence type="ECO:0000313" key="8">
    <source>
        <dbReference type="EMBL" id="MBC5632535.1"/>
    </source>
</evidence>
<evidence type="ECO:0000256" key="3">
    <source>
        <dbReference type="ARBA" id="ARBA00023163"/>
    </source>
</evidence>
<protein>
    <submittedName>
        <fullName evidence="8">Helix-turn-helix domain-containing protein</fullName>
    </submittedName>
</protein>
<dbReference type="PANTHER" id="PTHR43280">
    <property type="entry name" value="ARAC-FAMILY TRANSCRIPTIONAL REGULATOR"/>
    <property type="match status" value="1"/>
</dbReference>
<keyword evidence="5" id="KW-0812">Transmembrane</keyword>
<dbReference type="PANTHER" id="PTHR43280:SF34">
    <property type="entry name" value="ARAC-FAMILY TRANSCRIPTIONAL REGULATOR"/>
    <property type="match status" value="1"/>
</dbReference>
<dbReference type="Proteomes" id="UP000651475">
    <property type="component" value="Unassembled WGS sequence"/>
</dbReference>
<evidence type="ECO:0000256" key="1">
    <source>
        <dbReference type="ARBA" id="ARBA00023015"/>
    </source>
</evidence>
<feature type="chain" id="PRO_5045556285" evidence="6">
    <location>
        <begin position="26"/>
        <end position="604"/>
    </location>
</feature>
<dbReference type="SMART" id="SM00342">
    <property type="entry name" value="HTH_ARAC"/>
    <property type="match status" value="1"/>
</dbReference>
<accession>A0ABR7DMA9</accession>
<gene>
    <name evidence="8" type="ORF">H8S65_07110</name>
</gene>
<keyword evidence="9" id="KW-1185">Reference proteome</keyword>
<organism evidence="8 9">
    <name type="scientific">Parabacteroides hominis</name>
    <dbReference type="NCBI Taxonomy" id="2763057"/>
    <lineage>
        <taxon>Bacteria</taxon>
        <taxon>Pseudomonadati</taxon>
        <taxon>Bacteroidota</taxon>
        <taxon>Bacteroidia</taxon>
        <taxon>Bacteroidales</taxon>
        <taxon>Tannerellaceae</taxon>
        <taxon>Parabacteroides</taxon>
    </lineage>
</organism>
<evidence type="ECO:0000313" key="9">
    <source>
        <dbReference type="Proteomes" id="UP000651475"/>
    </source>
</evidence>
<evidence type="ECO:0000256" key="5">
    <source>
        <dbReference type="SAM" id="Phobius"/>
    </source>
</evidence>
<keyword evidence="3" id="KW-0804">Transcription</keyword>
<sequence length="604" mass="70675">MKQMKLKDLIIPLLATLIFSGFTFAGNEPASVSLPDSILNEDHIYKYLYTDRSKSDRIMTEMRRRKTCPAWELDYIEGDLNYNTGRNREALKHYKGALESSHVKGNDTLCMELLHRQISCYDGLHDEVNKMSCINRLMALAKKLKDKSMESIALFNMGKSLFHQGDKERGYEYMEQGAAMMDDTDYRLKYDNLRYEYKTLALFYQRDGRYDNVLRILDGWEDIVSESTGDEPAIDGLAESELKDLLAMRTVTLSRTGYETEAAECYRKFRELDKELGRNNYLVMPYLFDTKQYDEIFRINLPRERFLIGQKDTVNYYMASILKFLGYAYRDVGNHKNSSVYFERLSVLRDSLKAREQQSAALELAEIYKTNEQAAQLKEDESAIRIRTIVFLSTAILLAVAIGFIICILHDKQIILRKNEAMKGTIDELMTYKSEFFIRQAENIRLRDELQQFYNTQEEPDSEMSELSEKEQNLPDEEDEGTEVPVIKLTEKDRVLYDRISHEIISRKLYLRPGFNKSELIKEIHIPDYKFAALFKTFAGCGFSQYLRDCRMDYAIGLMRKHPQWSMEAVAKEAQMSKTSFYRQFQEKYGMNPSNYIKTELFSH</sequence>
<feature type="transmembrane region" description="Helical" evidence="5">
    <location>
        <begin position="389"/>
        <end position="409"/>
    </location>
</feature>
<dbReference type="Pfam" id="PF12833">
    <property type="entry name" value="HTH_18"/>
    <property type="match status" value="1"/>
</dbReference>
<keyword evidence="1" id="KW-0805">Transcription regulation</keyword>
<proteinExistence type="predicted"/>
<comment type="caution">
    <text evidence="8">The sequence shown here is derived from an EMBL/GenBank/DDBJ whole genome shotgun (WGS) entry which is preliminary data.</text>
</comment>
<dbReference type="Gene3D" id="1.10.10.60">
    <property type="entry name" value="Homeodomain-like"/>
    <property type="match status" value="1"/>
</dbReference>
<dbReference type="InterPro" id="IPR018060">
    <property type="entry name" value="HTH_AraC"/>
</dbReference>
<feature type="signal peptide" evidence="6">
    <location>
        <begin position="1"/>
        <end position="25"/>
    </location>
</feature>
<dbReference type="EMBL" id="JACOOJ010000009">
    <property type="protein sequence ID" value="MBC5632535.1"/>
    <property type="molecule type" value="Genomic_DNA"/>
</dbReference>
<dbReference type="PROSITE" id="PS01124">
    <property type="entry name" value="HTH_ARAC_FAMILY_2"/>
    <property type="match status" value="1"/>
</dbReference>
<dbReference type="SUPFAM" id="SSF46689">
    <property type="entry name" value="Homeodomain-like"/>
    <property type="match status" value="1"/>
</dbReference>
<keyword evidence="5" id="KW-0472">Membrane</keyword>
<evidence type="ECO:0000259" key="7">
    <source>
        <dbReference type="PROSITE" id="PS01124"/>
    </source>
</evidence>
<feature type="region of interest" description="Disordered" evidence="4">
    <location>
        <begin position="457"/>
        <end position="482"/>
    </location>
</feature>
<keyword evidence="5" id="KW-1133">Transmembrane helix</keyword>